<keyword evidence="11" id="KW-1133">Transmembrane helix</keyword>
<dbReference type="SUPFAM" id="SSF55874">
    <property type="entry name" value="ATPase domain of HSP90 chaperone/DNA topoisomerase II/histidine kinase"/>
    <property type="match status" value="1"/>
</dbReference>
<proteinExistence type="predicted"/>
<accession>A0A4U1B3E9</accession>
<evidence type="ECO:0000256" key="2">
    <source>
        <dbReference type="ARBA" id="ARBA00004651"/>
    </source>
</evidence>
<dbReference type="InterPro" id="IPR004358">
    <property type="entry name" value="Sig_transdc_His_kin-like_C"/>
</dbReference>
<evidence type="ECO:0000256" key="5">
    <source>
        <dbReference type="ARBA" id="ARBA00022553"/>
    </source>
</evidence>
<feature type="domain" description="Histidine kinase" evidence="12">
    <location>
        <begin position="199"/>
        <end position="406"/>
    </location>
</feature>
<evidence type="ECO:0000256" key="3">
    <source>
        <dbReference type="ARBA" id="ARBA00012438"/>
    </source>
</evidence>
<dbReference type="InterPro" id="IPR036097">
    <property type="entry name" value="HisK_dim/P_sf"/>
</dbReference>
<sequence length="434" mass="49535">MFRLYLSLYLTCALCLGTSAWFLETYYSQTGRLSNLEKQLIESYLNNGEHPDNINADSLLSKVPLDSLHLSQELYQQLQTGQILTVEDSLQQWYFYQLNDNATEVTIFGPFTATGDDNASLIKFIFYLSIAVAVFLGSWPLFRDLNRLQLATYAISRGVLGKDIQFSRFSMIKDIGDTFNHMSQQLSRRVTTQRELINAVSHDFLTPISRAKFALEVHDDEQCHSLKNVDLMQDLVELEILVEEFLTYAEFQQCKPQFVYRSYTSGDLIMPCISKFSVYSDLDINLTDQQQNIFVDQRSFQRILQNLLGNAVRFARKRIIVSIQQASTYWELSVSDDGPGIAENKKAGLLKAFNQDEKGNEEIYQGVGLGLAIVKQLCIWQQGQLRVDSCPTLNGARFTIRIPHPNCALDKDQRPQSTSLRYEGNDSLFAPDPR</sequence>
<dbReference type="PANTHER" id="PTHR44936:SF10">
    <property type="entry name" value="SENSOR PROTEIN RSTB"/>
    <property type="match status" value="1"/>
</dbReference>
<organism evidence="14 15">
    <name type="scientific">Thalassotalea mangrovi</name>
    <dbReference type="NCBI Taxonomy" id="2572245"/>
    <lineage>
        <taxon>Bacteria</taxon>
        <taxon>Pseudomonadati</taxon>
        <taxon>Pseudomonadota</taxon>
        <taxon>Gammaproteobacteria</taxon>
        <taxon>Alteromonadales</taxon>
        <taxon>Colwelliaceae</taxon>
        <taxon>Thalassotalea</taxon>
    </lineage>
</organism>
<gene>
    <name evidence="14" type="ORF">E8M12_11390</name>
</gene>
<dbReference type="PROSITE" id="PS50885">
    <property type="entry name" value="HAMP"/>
    <property type="match status" value="1"/>
</dbReference>
<dbReference type="RefSeq" id="WP_136736270.1">
    <property type="nucleotide sequence ID" value="NZ_SWDB01000028.1"/>
</dbReference>
<evidence type="ECO:0000313" key="14">
    <source>
        <dbReference type="EMBL" id="TKB44488.1"/>
    </source>
</evidence>
<comment type="catalytic activity">
    <reaction evidence="1">
        <text>ATP + protein L-histidine = ADP + protein N-phospho-L-histidine.</text>
        <dbReference type="EC" id="2.7.13.3"/>
    </reaction>
</comment>
<name>A0A4U1B3E9_9GAMM</name>
<feature type="domain" description="HAMP" evidence="13">
    <location>
        <begin position="139"/>
        <end position="191"/>
    </location>
</feature>
<evidence type="ECO:0000256" key="7">
    <source>
        <dbReference type="ARBA" id="ARBA00022741"/>
    </source>
</evidence>
<keyword evidence="6" id="KW-0808">Transferase</keyword>
<evidence type="ECO:0000256" key="8">
    <source>
        <dbReference type="ARBA" id="ARBA00022777"/>
    </source>
</evidence>
<reference evidence="14 15" key="1">
    <citation type="submission" date="2019-04" db="EMBL/GenBank/DDBJ databases">
        <title>Thalassotalea guangxiensis sp. nov., isolated from sediment of the coastal wetland.</title>
        <authorList>
            <person name="Zheng S."/>
            <person name="Zhang D."/>
        </authorList>
    </citation>
    <scope>NUCLEOTIDE SEQUENCE [LARGE SCALE GENOMIC DNA]</scope>
    <source>
        <strain evidence="14 15">ZS-4</strain>
    </source>
</reference>
<keyword evidence="15" id="KW-1185">Reference proteome</keyword>
<dbReference type="OrthoDB" id="9804645at2"/>
<dbReference type="PRINTS" id="PR00344">
    <property type="entry name" value="BCTRLSENSOR"/>
</dbReference>
<dbReference type="EC" id="2.7.13.3" evidence="3"/>
<dbReference type="GO" id="GO:0005524">
    <property type="term" value="F:ATP binding"/>
    <property type="evidence" value="ECO:0007669"/>
    <property type="project" value="UniProtKB-KW"/>
</dbReference>
<keyword evidence="9" id="KW-0067">ATP-binding</keyword>
<dbReference type="SMART" id="SM00387">
    <property type="entry name" value="HATPase_c"/>
    <property type="match status" value="1"/>
</dbReference>
<dbReference type="Gene3D" id="1.10.287.130">
    <property type="match status" value="1"/>
</dbReference>
<protein>
    <recommendedName>
        <fullName evidence="3">histidine kinase</fullName>
        <ecNumber evidence="3">2.7.13.3</ecNumber>
    </recommendedName>
</protein>
<dbReference type="Gene3D" id="3.30.565.10">
    <property type="entry name" value="Histidine kinase-like ATPase, C-terminal domain"/>
    <property type="match status" value="1"/>
</dbReference>
<dbReference type="SUPFAM" id="SSF47384">
    <property type="entry name" value="Homodimeric domain of signal transducing histidine kinase"/>
    <property type="match status" value="1"/>
</dbReference>
<evidence type="ECO:0000256" key="1">
    <source>
        <dbReference type="ARBA" id="ARBA00000085"/>
    </source>
</evidence>
<evidence type="ECO:0000256" key="4">
    <source>
        <dbReference type="ARBA" id="ARBA00022475"/>
    </source>
</evidence>
<evidence type="ECO:0000313" key="15">
    <source>
        <dbReference type="Proteomes" id="UP000307999"/>
    </source>
</evidence>
<dbReference type="Proteomes" id="UP000307999">
    <property type="component" value="Unassembled WGS sequence"/>
</dbReference>
<evidence type="ECO:0000256" key="11">
    <source>
        <dbReference type="SAM" id="Phobius"/>
    </source>
</evidence>
<dbReference type="InterPro" id="IPR003660">
    <property type="entry name" value="HAMP_dom"/>
</dbReference>
<keyword evidence="8" id="KW-0418">Kinase</keyword>
<dbReference type="InterPro" id="IPR005467">
    <property type="entry name" value="His_kinase_dom"/>
</dbReference>
<evidence type="ECO:0000256" key="6">
    <source>
        <dbReference type="ARBA" id="ARBA00022679"/>
    </source>
</evidence>
<dbReference type="Pfam" id="PF02518">
    <property type="entry name" value="HATPase_c"/>
    <property type="match status" value="1"/>
</dbReference>
<keyword evidence="11" id="KW-0812">Transmembrane</keyword>
<keyword evidence="4" id="KW-1003">Cell membrane</keyword>
<evidence type="ECO:0000256" key="9">
    <source>
        <dbReference type="ARBA" id="ARBA00022840"/>
    </source>
</evidence>
<dbReference type="InterPro" id="IPR003661">
    <property type="entry name" value="HisK_dim/P_dom"/>
</dbReference>
<feature type="region of interest" description="Disordered" evidence="10">
    <location>
        <begin position="409"/>
        <end position="434"/>
    </location>
</feature>
<keyword evidence="11" id="KW-0472">Membrane</keyword>
<dbReference type="InterPro" id="IPR036890">
    <property type="entry name" value="HATPase_C_sf"/>
</dbReference>
<comment type="caution">
    <text evidence="14">The sequence shown here is derived from an EMBL/GenBank/DDBJ whole genome shotgun (WGS) entry which is preliminary data.</text>
</comment>
<dbReference type="EMBL" id="SWDB01000028">
    <property type="protein sequence ID" value="TKB44488.1"/>
    <property type="molecule type" value="Genomic_DNA"/>
</dbReference>
<dbReference type="PROSITE" id="PS50109">
    <property type="entry name" value="HIS_KIN"/>
    <property type="match status" value="1"/>
</dbReference>
<evidence type="ECO:0000259" key="12">
    <source>
        <dbReference type="PROSITE" id="PS50109"/>
    </source>
</evidence>
<dbReference type="PANTHER" id="PTHR44936">
    <property type="entry name" value="SENSOR PROTEIN CREC"/>
    <property type="match status" value="1"/>
</dbReference>
<feature type="transmembrane region" description="Helical" evidence="11">
    <location>
        <begin position="124"/>
        <end position="142"/>
    </location>
</feature>
<dbReference type="GO" id="GO:0000155">
    <property type="term" value="F:phosphorelay sensor kinase activity"/>
    <property type="evidence" value="ECO:0007669"/>
    <property type="project" value="InterPro"/>
</dbReference>
<dbReference type="AlphaFoldDB" id="A0A4U1B3E9"/>
<comment type="subcellular location">
    <subcellularLocation>
        <location evidence="2">Cell membrane</location>
        <topology evidence="2">Multi-pass membrane protein</topology>
    </subcellularLocation>
</comment>
<evidence type="ECO:0000259" key="13">
    <source>
        <dbReference type="PROSITE" id="PS50885"/>
    </source>
</evidence>
<keyword evidence="5" id="KW-0597">Phosphoprotein</keyword>
<dbReference type="GO" id="GO:0005886">
    <property type="term" value="C:plasma membrane"/>
    <property type="evidence" value="ECO:0007669"/>
    <property type="project" value="UniProtKB-SubCell"/>
</dbReference>
<evidence type="ECO:0000256" key="10">
    <source>
        <dbReference type="SAM" id="MobiDB-lite"/>
    </source>
</evidence>
<keyword evidence="7" id="KW-0547">Nucleotide-binding</keyword>
<dbReference type="CDD" id="cd00082">
    <property type="entry name" value="HisKA"/>
    <property type="match status" value="1"/>
</dbReference>
<dbReference type="InterPro" id="IPR003594">
    <property type="entry name" value="HATPase_dom"/>
</dbReference>
<dbReference type="InterPro" id="IPR050980">
    <property type="entry name" value="2C_sensor_his_kinase"/>
</dbReference>